<accession>A0A6A7Y6Z1</accession>
<dbReference type="InterPro" id="IPR050109">
    <property type="entry name" value="HTH-type_TetR-like_transc_reg"/>
</dbReference>
<evidence type="ECO:0000259" key="3">
    <source>
        <dbReference type="PROSITE" id="PS50977"/>
    </source>
</evidence>
<dbReference type="InterPro" id="IPR009057">
    <property type="entry name" value="Homeodomain-like_sf"/>
</dbReference>
<dbReference type="Pfam" id="PF14246">
    <property type="entry name" value="TetR_C_7"/>
    <property type="match status" value="1"/>
</dbReference>
<dbReference type="PANTHER" id="PTHR30055:SF146">
    <property type="entry name" value="HTH-TYPE TRANSCRIPTIONAL DUAL REGULATOR CECR"/>
    <property type="match status" value="1"/>
</dbReference>
<comment type="caution">
    <text evidence="4">The sequence shown here is derived from an EMBL/GenBank/DDBJ whole genome shotgun (WGS) entry which is preliminary data.</text>
</comment>
<evidence type="ECO:0000256" key="2">
    <source>
        <dbReference type="PROSITE-ProRule" id="PRU00335"/>
    </source>
</evidence>
<sequence>MRSKSEAVRNRILDVAGEMFLRNGYGSVNMSHISAALGGSKTTLYNHFPTKDLLFQAYMLQQGKDLFDALADIKLVAGDTRGTLIRFGCAYLRLVLSPKAIATNRLVIGECERFPELGRIFYETGVRITIDKIVEMMEALDRHSLLRAENTHLAAMTFKAMMEMDLSEKSMWGVIDPPDEASILQSVTTAVDAFLNHFGQRA</sequence>
<evidence type="ECO:0000256" key="1">
    <source>
        <dbReference type="ARBA" id="ARBA00023125"/>
    </source>
</evidence>
<evidence type="ECO:0000313" key="4">
    <source>
        <dbReference type="EMBL" id="MQT15100.1"/>
    </source>
</evidence>
<dbReference type="PANTHER" id="PTHR30055">
    <property type="entry name" value="HTH-TYPE TRANSCRIPTIONAL REGULATOR RUTR"/>
    <property type="match status" value="1"/>
</dbReference>
<feature type="DNA-binding region" description="H-T-H motif" evidence="2">
    <location>
        <begin position="29"/>
        <end position="48"/>
    </location>
</feature>
<dbReference type="RefSeq" id="WP_153489476.1">
    <property type="nucleotide sequence ID" value="NZ_VWNA01000003.1"/>
</dbReference>
<dbReference type="AlphaFoldDB" id="A0A6A7Y6Z1"/>
<protein>
    <submittedName>
        <fullName evidence="4">TetR/AcrR family transcriptional regulator</fullName>
    </submittedName>
</protein>
<dbReference type="GO" id="GO:0000976">
    <property type="term" value="F:transcription cis-regulatory region binding"/>
    <property type="evidence" value="ECO:0007669"/>
    <property type="project" value="TreeGrafter"/>
</dbReference>
<dbReference type="Pfam" id="PF00440">
    <property type="entry name" value="TetR_N"/>
    <property type="match status" value="1"/>
</dbReference>
<gene>
    <name evidence="4" type="ORF">F0357_21060</name>
</gene>
<dbReference type="GO" id="GO:0003700">
    <property type="term" value="F:DNA-binding transcription factor activity"/>
    <property type="evidence" value="ECO:0007669"/>
    <property type="project" value="TreeGrafter"/>
</dbReference>
<feature type="domain" description="HTH tetR-type" evidence="3">
    <location>
        <begin position="6"/>
        <end position="66"/>
    </location>
</feature>
<dbReference type="EMBL" id="VWNA01000003">
    <property type="protein sequence ID" value="MQT15100.1"/>
    <property type="molecule type" value="Genomic_DNA"/>
</dbReference>
<dbReference type="InterPro" id="IPR039536">
    <property type="entry name" value="TetR_C_Proteobacteria"/>
</dbReference>
<dbReference type="Proteomes" id="UP000332515">
    <property type="component" value="Unassembled WGS sequence"/>
</dbReference>
<organism evidence="4 5">
    <name type="scientific">Segnochrobactrum spirostomi</name>
    <dbReference type="NCBI Taxonomy" id="2608987"/>
    <lineage>
        <taxon>Bacteria</taxon>
        <taxon>Pseudomonadati</taxon>
        <taxon>Pseudomonadota</taxon>
        <taxon>Alphaproteobacteria</taxon>
        <taxon>Hyphomicrobiales</taxon>
        <taxon>Segnochrobactraceae</taxon>
        <taxon>Segnochrobactrum</taxon>
    </lineage>
</organism>
<dbReference type="InterPro" id="IPR036271">
    <property type="entry name" value="Tet_transcr_reg_TetR-rel_C_sf"/>
</dbReference>
<proteinExistence type="predicted"/>
<dbReference type="SUPFAM" id="SSF46689">
    <property type="entry name" value="Homeodomain-like"/>
    <property type="match status" value="1"/>
</dbReference>
<reference evidence="4 5" key="1">
    <citation type="submission" date="2019-09" db="EMBL/GenBank/DDBJ databases">
        <title>Segnochrobactrum spirostomi gen. nov., sp. nov., isolated from the ciliate Spirostomum cf. yagiui and description of a novel family, Segnochrobactraceae fam. nov. within the order Rhizobiales of the class Alphaproteobacteria.</title>
        <authorList>
            <person name="Akter S."/>
            <person name="Shazib S.U.A."/>
            <person name="Shin M.K."/>
        </authorList>
    </citation>
    <scope>NUCLEOTIDE SEQUENCE [LARGE SCALE GENOMIC DNA]</scope>
    <source>
        <strain evidence="4 5">Sp-1</strain>
    </source>
</reference>
<dbReference type="SUPFAM" id="SSF48498">
    <property type="entry name" value="Tetracyclin repressor-like, C-terminal domain"/>
    <property type="match status" value="1"/>
</dbReference>
<name>A0A6A7Y6Z1_9HYPH</name>
<keyword evidence="1 2" id="KW-0238">DNA-binding</keyword>
<dbReference type="PRINTS" id="PR00455">
    <property type="entry name" value="HTHTETR"/>
</dbReference>
<dbReference type="PROSITE" id="PS50977">
    <property type="entry name" value="HTH_TETR_2"/>
    <property type="match status" value="1"/>
</dbReference>
<dbReference type="Gene3D" id="1.10.10.60">
    <property type="entry name" value="Homeodomain-like"/>
    <property type="match status" value="1"/>
</dbReference>
<evidence type="ECO:0000313" key="5">
    <source>
        <dbReference type="Proteomes" id="UP000332515"/>
    </source>
</evidence>
<dbReference type="Gene3D" id="1.10.357.10">
    <property type="entry name" value="Tetracycline Repressor, domain 2"/>
    <property type="match status" value="1"/>
</dbReference>
<keyword evidence="5" id="KW-1185">Reference proteome</keyword>
<dbReference type="InterPro" id="IPR001647">
    <property type="entry name" value="HTH_TetR"/>
</dbReference>